<reference evidence="5" key="1">
    <citation type="submission" date="2022-02" db="EMBL/GenBank/DDBJ databases">
        <title>Vibrio sp. nov., a new bacterium isolated from Bohai sea, China.</title>
        <authorList>
            <person name="Yuan Y."/>
        </authorList>
    </citation>
    <scope>NUCLEOTIDE SEQUENCE</scope>
    <source>
        <strain evidence="5">DBSS07</strain>
    </source>
</reference>
<keyword evidence="6" id="KW-1185">Reference proteome</keyword>
<dbReference type="Pfam" id="PF00486">
    <property type="entry name" value="Trans_reg_C"/>
    <property type="match status" value="1"/>
</dbReference>
<dbReference type="SUPFAM" id="SSF46894">
    <property type="entry name" value="C-terminal effector domain of the bipartite response regulators"/>
    <property type="match status" value="1"/>
</dbReference>
<evidence type="ECO:0000256" key="2">
    <source>
        <dbReference type="PROSITE-ProRule" id="PRU01091"/>
    </source>
</evidence>
<dbReference type="InterPro" id="IPR016032">
    <property type="entry name" value="Sig_transdc_resp-reg_C-effctor"/>
</dbReference>
<keyword evidence="1 2" id="KW-0238">DNA-binding</keyword>
<evidence type="ECO:0000313" key="5">
    <source>
        <dbReference type="EMBL" id="MCW8335931.1"/>
    </source>
</evidence>
<evidence type="ECO:0000259" key="4">
    <source>
        <dbReference type="PROSITE" id="PS51755"/>
    </source>
</evidence>
<dbReference type="AlphaFoldDB" id="A0A9X3CHP6"/>
<name>A0A9X3CHP6_9VIBR</name>
<keyword evidence="3" id="KW-1133">Transmembrane helix</keyword>
<comment type="caution">
    <text evidence="5">The sequence shown here is derived from an EMBL/GenBank/DDBJ whole genome shotgun (WGS) entry which is preliminary data.</text>
</comment>
<dbReference type="GO" id="GO:0000160">
    <property type="term" value="P:phosphorelay signal transduction system"/>
    <property type="evidence" value="ECO:0007669"/>
    <property type="project" value="InterPro"/>
</dbReference>
<feature type="transmembrane region" description="Helical" evidence="3">
    <location>
        <begin position="129"/>
        <end position="148"/>
    </location>
</feature>
<organism evidence="5 6">
    <name type="scientific">Vibrio paucivorans</name>
    <dbReference type="NCBI Taxonomy" id="2829489"/>
    <lineage>
        <taxon>Bacteria</taxon>
        <taxon>Pseudomonadati</taxon>
        <taxon>Pseudomonadota</taxon>
        <taxon>Gammaproteobacteria</taxon>
        <taxon>Vibrionales</taxon>
        <taxon>Vibrionaceae</taxon>
        <taxon>Vibrio</taxon>
    </lineage>
</organism>
<sequence length="213" mass="24177">MSEHFIINSDIQVNLDKSEVQHRISGRTYRLGSNEVALLMYFFQRPNVVLARQELIEQVWLSKGIHVEDGSLMQTISVCRKALEDSEGKIIVTERGKGYIFSAQLEREEASVNSEQADTRASFVLTHHFVALLVLVTGLTVFLSYSYFSKSSLKPDAVLEIEQYTSCKIETDSLSFSSLDDVTLYRYNDKQILVDREGRSFSFPPGSEEVNCD</sequence>
<dbReference type="EMBL" id="JAKRRX010000156">
    <property type="protein sequence ID" value="MCW8335931.1"/>
    <property type="molecule type" value="Genomic_DNA"/>
</dbReference>
<evidence type="ECO:0000256" key="3">
    <source>
        <dbReference type="SAM" id="Phobius"/>
    </source>
</evidence>
<dbReference type="PROSITE" id="PS51755">
    <property type="entry name" value="OMPR_PHOB"/>
    <property type="match status" value="1"/>
</dbReference>
<dbReference type="CDD" id="cd00383">
    <property type="entry name" value="trans_reg_C"/>
    <property type="match status" value="1"/>
</dbReference>
<dbReference type="GO" id="GO:0003677">
    <property type="term" value="F:DNA binding"/>
    <property type="evidence" value="ECO:0007669"/>
    <property type="project" value="UniProtKB-UniRule"/>
</dbReference>
<dbReference type="RefSeq" id="WP_265689013.1">
    <property type="nucleotide sequence ID" value="NZ_JAKRRX010000156.1"/>
</dbReference>
<feature type="DNA-binding region" description="OmpR/PhoB-type" evidence="2">
    <location>
        <begin position="3"/>
        <end position="103"/>
    </location>
</feature>
<feature type="domain" description="OmpR/PhoB-type" evidence="4">
    <location>
        <begin position="3"/>
        <end position="103"/>
    </location>
</feature>
<dbReference type="GO" id="GO:0006355">
    <property type="term" value="P:regulation of DNA-templated transcription"/>
    <property type="evidence" value="ECO:0007669"/>
    <property type="project" value="InterPro"/>
</dbReference>
<protein>
    <submittedName>
        <fullName evidence="5">Winged helix-turn-helix domain-containing protein</fullName>
    </submittedName>
</protein>
<keyword evidence="3" id="KW-0472">Membrane</keyword>
<dbReference type="Gene3D" id="1.10.10.10">
    <property type="entry name" value="Winged helix-like DNA-binding domain superfamily/Winged helix DNA-binding domain"/>
    <property type="match status" value="1"/>
</dbReference>
<dbReference type="SMART" id="SM00862">
    <property type="entry name" value="Trans_reg_C"/>
    <property type="match status" value="1"/>
</dbReference>
<dbReference type="InterPro" id="IPR001867">
    <property type="entry name" value="OmpR/PhoB-type_DNA-bd"/>
</dbReference>
<keyword evidence="3" id="KW-0812">Transmembrane</keyword>
<proteinExistence type="predicted"/>
<dbReference type="Proteomes" id="UP001155586">
    <property type="component" value="Unassembled WGS sequence"/>
</dbReference>
<evidence type="ECO:0000256" key="1">
    <source>
        <dbReference type="ARBA" id="ARBA00023125"/>
    </source>
</evidence>
<accession>A0A9X3CHP6</accession>
<gene>
    <name evidence="5" type="ORF">MD483_19140</name>
</gene>
<evidence type="ECO:0000313" key="6">
    <source>
        <dbReference type="Proteomes" id="UP001155586"/>
    </source>
</evidence>
<dbReference type="InterPro" id="IPR036388">
    <property type="entry name" value="WH-like_DNA-bd_sf"/>
</dbReference>